<gene>
    <name evidence="1" type="ORF">V9T40_001520</name>
</gene>
<organism evidence="1 2">
    <name type="scientific">Parthenolecanium corni</name>
    <dbReference type="NCBI Taxonomy" id="536013"/>
    <lineage>
        <taxon>Eukaryota</taxon>
        <taxon>Metazoa</taxon>
        <taxon>Ecdysozoa</taxon>
        <taxon>Arthropoda</taxon>
        <taxon>Hexapoda</taxon>
        <taxon>Insecta</taxon>
        <taxon>Pterygota</taxon>
        <taxon>Neoptera</taxon>
        <taxon>Paraneoptera</taxon>
        <taxon>Hemiptera</taxon>
        <taxon>Sternorrhyncha</taxon>
        <taxon>Coccoidea</taxon>
        <taxon>Coccidae</taxon>
        <taxon>Parthenolecanium</taxon>
    </lineage>
</organism>
<keyword evidence="2" id="KW-1185">Reference proteome</keyword>
<dbReference type="Proteomes" id="UP001367676">
    <property type="component" value="Unassembled WGS sequence"/>
</dbReference>
<dbReference type="EMBL" id="JBBCAQ010000019">
    <property type="protein sequence ID" value="KAK7595087.1"/>
    <property type="molecule type" value="Genomic_DNA"/>
</dbReference>
<evidence type="ECO:0000313" key="2">
    <source>
        <dbReference type="Proteomes" id="UP001367676"/>
    </source>
</evidence>
<sequence length="275" mass="31263">MDAIPRFSIEKFAERVRRLVLKHRCTFDQYQDVVDAFEDLRKKYVKEQHPTRVARLRLAQEVEREAELEKAKNHGQAAPRNDALAGLVAMQEHRDYASDDSGGSDEDIMLRELNDEQRERFALALERDICRYLKYLTKPVEKYMWANTRILASLQIPRKKRKDVFKFCYRTGSLNADSVSLNTADQPYVFEVGEQQAANMDMFVVPQDAGIAPLLVIDNEQALMGRILAKQEAGVAPPGAPVGNFENLPEVDAQEAVIKVHQHAAIENDIQLPGD</sequence>
<comment type="caution">
    <text evidence="1">The sequence shown here is derived from an EMBL/GenBank/DDBJ whole genome shotgun (WGS) entry which is preliminary data.</text>
</comment>
<dbReference type="AlphaFoldDB" id="A0AAN9TKV8"/>
<reference evidence="1 2" key="1">
    <citation type="submission" date="2024-03" db="EMBL/GenBank/DDBJ databases">
        <title>Adaptation during the transition from Ophiocordyceps entomopathogen to insect associate is accompanied by gene loss and intensified selection.</title>
        <authorList>
            <person name="Ward C.M."/>
            <person name="Onetto C.A."/>
            <person name="Borneman A.R."/>
        </authorList>
    </citation>
    <scope>NUCLEOTIDE SEQUENCE [LARGE SCALE GENOMIC DNA]</scope>
    <source>
        <strain evidence="1">AWRI1</strain>
        <tissue evidence="1">Single Adult Female</tissue>
    </source>
</reference>
<evidence type="ECO:0000313" key="1">
    <source>
        <dbReference type="EMBL" id="KAK7595087.1"/>
    </source>
</evidence>
<protein>
    <submittedName>
        <fullName evidence="1">Uncharacterized protein</fullName>
    </submittedName>
</protein>
<name>A0AAN9TKV8_9HEMI</name>
<proteinExistence type="predicted"/>
<accession>A0AAN9TKV8</accession>